<dbReference type="InterPro" id="IPR029044">
    <property type="entry name" value="Nucleotide-diphossugar_trans"/>
</dbReference>
<keyword evidence="4 7" id="KW-0812">Transmembrane</keyword>
<organism evidence="9 11">
    <name type="scientific">Listeria immobilis</name>
    <dbReference type="NCBI Taxonomy" id="2713502"/>
    <lineage>
        <taxon>Bacteria</taxon>
        <taxon>Bacillati</taxon>
        <taxon>Bacillota</taxon>
        <taxon>Bacilli</taxon>
        <taxon>Bacillales</taxon>
        <taxon>Listeriaceae</taxon>
        <taxon>Listeria</taxon>
    </lineage>
</organism>
<dbReference type="GO" id="GO:0005886">
    <property type="term" value="C:plasma membrane"/>
    <property type="evidence" value="ECO:0007669"/>
    <property type="project" value="TreeGrafter"/>
</dbReference>
<evidence type="ECO:0000313" key="10">
    <source>
        <dbReference type="EMBL" id="MBC1510977.1"/>
    </source>
</evidence>
<dbReference type="RefSeq" id="WP_185349210.1">
    <property type="nucleotide sequence ID" value="NZ_JAASTU010000023.1"/>
</dbReference>
<dbReference type="EMBL" id="JAASUB010000019">
    <property type="protein sequence ID" value="MBC1510977.1"/>
    <property type="molecule type" value="Genomic_DNA"/>
</dbReference>
<evidence type="ECO:0000259" key="8">
    <source>
        <dbReference type="Pfam" id="PF00535"/>
    </source>
</evidence>
<evidence type="ECO:0000256" key="5">
    <source>
        <dbReference type="ARBA" id="ARBA00022989"/>
    </source>
</evidence>
<dbReference type="EMBL" id="JAASTW010000011">
    <property type="protein sequence ID" value="MBC1489262.1"/>
    <property type="molecule type" value="Genomic_DNA"/>
</dbReference>
<reference evidence="11 12" key="1">
    <citation type="submission" date="2020-03" db="EMBL/GenBank/DDBJ databases">
        <title>Soil Listeria distribution.</title>
        <authorList>
            <person name="Liao J."/>
            <person name="Wiedmann M."/>
        </authorList>
    </citation>
    <scope>NUCLEOTIDE SEQUENCE [LARGE SCALE GENOMIC DNA]</scope>
    <source>
        <strain evidence="10 12">FSL L7-1515</strain>
        <strain evidence="9 11">FSL L7-1554</strain>
    </source>
</reference>
<evidence type="ECO:0000313" key="11">
    <source>
        <dbReference type="Proteomes" id="UP000561617"/>
    </source>
</evidence>
<dbReference type="PANTHER" id="PTHR48090:SF1">
    <property type="entry name" value="PROPHAGE BACTOPRENOL GLUCOSYL TRANSFERASE HOMOLOG"/>
    <property type="match status" value="1"/>
</dbReference>
<dbReference type="Gene3D" id="3.90.550.10">
    <property type="entry name" value="Spore Coat Polysaccharide Biosynthesis Protein SpsA, Chain A"/>
    <property type="match status" value="1"/>
</dbReference>
<evidence type="ECO:0000256" key="1">
    <source>
        <dbReference type="ARBA" id="ARBA00004141"/>
    </source>
</evidence>
<dbReference type="AlphaFoldDB" id="A0A7X0X841"/>
<dbReference type="Proteomes" id="UP000561617">
    <property type="component" value="Unassembled WGS sequence"/>
</dbReference>
<dbReference type="Pfam" id="PF00535">
    <property type="entry name" value="Glycos_transf_2"/>
    <property type="match status" value="1"/>
</dbReference>
<dbReference type="Proteomes" id="UP000587800">
    <property type="component" value="Unassembled WGS sequence"/>
</dbReference>
<keyword evidence="5 7" id="KW-1133">Transmembrane helix</keyword>
<protein>
    <submittedName>
        <fullName evidence="9">Glycosyltransferase family 2 protein</fullName>
    </submittedName>
</protein>
<name>A0A7X0X841_9LIST</name>
<keyword evidence="3 9" id="KW-0808">Transferase</keyword>
<keyword evidence="6 7" id="KW-0472">Membrane</keyword>
<evidence type="ECO:0000256" key="3">
    <source>
        <dbReference type="ARBA" id="ARBA00022679"/>
    </source>
</evidence>
<keyword evidence="2" id="KW-0328">Glycosyltransferase</keyword>
<evidence type="ECO:0000256" key="6">
    <source>
        <dbReference type="ARBA" id="ARBA00023136"/>
    </source>
</evidence>
<dbReference type="GO" id="GO:0016757">
    <property type="term" value="F:glycosyltransferase activity"/>
    <property type="evidence" value="ECO:0007669"/>
    <property type="project" value="UniProtKB-KW"/>
</dbReference>
<evidence type="ECO:0000256" key="2">
    <source>
        <dbReference type="ARBA" id="ARBA00022676"/>
    </source>
</evidence>
<keyword evidence="12" id="KW-1185">Reference proteome</keyword>
<gene>
    <name evidence="9" type="ORF">HCJ38_09665</name>
    <name evidence="10" type="ORF">HCJ59_13895</name>
</gene>
<accession>A0A7X0X841</accession>
<evidence type="ECO:0000313" key="12">
    <source>
        <dbReference type="Proteomes" id="UP000587800"/>
    </source>
</evidence>
<evidence type="ECO:0000313" key="9">
    <source>
        <dbReference type="EMBL" id="MBC1489262.1"/>
    </source>
</evidence>
<feature type="domain" description="Glycosyltransferase 2-like" evidence="8">
    <location>
        <begin position="7"/>
        <end position="175"/>
    </location>
</feature>
<feature type="transmembrane region" description="Helical" evidence="7">
    <location>
        <begin position="271"/>
        <end position="295"/>
    </location>
</feature>
<dbReference type="PANTHER" id="PTHR48090">
    <property type="entry name" value="UNDECAPRENYL-PHOSPHATE 4-DEOXY-4-FORMAMIDO-L-ARABINOSE TRANSFERASE-RELATED"/>
    <property type="match status" value="1"/>
</dbReference>
<dbReference type="InterPro" id="IPR001173">
    <property type="entry name" value="Glyco_trans_2-like"/>
</dbReference>
<evidence type="ECO:0000256" key="4">
    <source>
        <dbReference type="ARBA" id="ARBA00022692"/>
    </source>
</evidence>
<comment type="caution">
    <text evidence="9">The sequence shown here is derived from an EMBL/GenBank/DDBJ whole genome shotgun (WGS) entry which is preliminary data.</text>
</comment>
<dbReference type="SUPFAM" id="SSF53448">
    <property type="entry name" value="Nucleotide-diphospho-sugar transferases"/>
    <property type="match status" value="1"/>
</dbReference>
<dbReference type="CDD" id="cd04187">
    <property type="entry name" value="DPM1_like_bac"/>
    <property type="match status" value="1"/>
</dbReference>
<dbReference type="InterPro" id="IPR050256">
    <property type="entry name" value="Glycosyltransferase_2"/>
</dbReference>
<evidence type="ECO:0000256" key="7">
    <source>
        <dbReference type="SAM" id="Phobius"/>
    </source>
</evidence>
<proteinExistence type="predicted"/>
<sequence>MKKPFLTVVVPCYNEEEVLSESVAQLTSIIKKLIMSDSISDKSQIMFVDDGSKDKTWELIEEYSESNAHVSGLKLSRNYGHQGALLAGLTSAHVYSDCVVSIDADLQDDVNAIIKFMEKYHEGYDVVYGVRDKRDTDTYFKRNSALAFYKIMSKLGVNMVPNHADYRLLSKRALTEFLRYKEENMFIRGIVPLLGFKSTKVYYNRNERFAGESKYPLKKMLLFAVDGITSFSVAPIRLLLVVGSFTFFVGVILGIYAVIQKLLGEVVPGWTSLITSLWLIGGVQLIGMGILGEYIGKIFKQVKGRPRFTIEDNVFEMKCKENKINESLV</sequence>
<comment type="subcellular location">
    <subcellularLocation>
        <location evidence="1">Membrane</location>
        <topology evidence="1">Multi-pass membrane protein</topology>
    </subcellularLocation>
</comment>
<feature type="transmembrane region" description="Helical" evidence="7">
    <location>
        <begin position="238"/>
        <end position="259"/>
    </location>
</feature>